<dbReference type="Proteomes" id="UP000070371">
    <property type="component" value="Chromosome"/>
</dbReference>
<evidence type="ECO:0000313" key="2">
    <source>
        <dbReference type="EMBL" id="AML53626.1"/>
    </source>
</evidence>
<keyword evidence="1" id="KW-0677">Repeat</keyword>
<organism evidence="2 3">
    <name type="scientific">Falsihalocynthiibacter arcticus</name>
    <dbReference type="NCBI Taxonomy" id="1579316"/>
    <lineage>
        <taxon>Bacteria</taxon>
        <taxon>Pseudomonadati</taxon>
        <taxon>Pseudomonadota</taxon>
        <taxon>Alphaproteobacteria</taxon>
        <taxon>Rhodobacterales</taxon>
        <taxon>Roseobacteraceae</taxon>
        <taxon>Falsihalocynthiibacter</taxon>
    </lineage>
</organism>
<evidence type="ECO:0000313" key="3">
    <source>
        <dbReference type="Proteomes" id="UP000070371"/>
    </source>
</evidence>
<proteinExistence type="predicted"/>
<dbReference type="InterPro" id="IPR011990">
    <property type="entry name" value="TPR-like_helical_dom_sf"/>
</dbReference>
<dbReference type="STRING" id="1579316.RC74_10710"/>
<name>A0A126V6X5_9RHOB</name>
<evidence type="ECO:0000256" key="1">
    <source>
        <dbReference type="ARBA" id="ARBA00022737"/>
    </source>
</evidence>
<dbReference type="EMBL" id="CP014327">
    <property type="protein sequence ID" value="AML53626.1"/>
    <property type="molecule type" value="Genomic_DNA"/>
</dbReference>
<dbReference type="AlphaFoldDB" id="A0A126V6X5"/>
<dbReference type="Gene3D" id="1.25.40.10">
    <property type="entry name" value="Tetratricopeptide repeat domain"/>
    <property type="match status" value="1"/>
</dbReference>
<reference evidence="2 3" key="1">
    <citation type="submission" date="2016-02" db="EMBL/GenBank/DDBJ databases">
        <title>Complete genome sequence of Halocynthiibacter arcticus PAMC 20958t from arctic marine sediment.</title>
        <authorList>
            <person name="Lee Y.M."/>
            <person name="Baek K."/>
            <person name="Lee H.K."/>
            <person name="Shin S.C."/>
        </authorList>
    </citation>
    <scope>NUCLEOTIDE SEQUENCE [LARGE SCALE GENOMIC DNA]</scope>
    <source>
        <strain evidence="2">PAMC 20958</strain>
    </source>
</reference>
<dbReference type="Pfam" id="PF14559">
    <property type="entry name" value="TPR_19"/>
    <property type="match status" value="1"/>
</dbReference>
<dbReference type="SMART" id="SM00028">
    <property type="entry name" value="TPR"/>
    <property type="match status" value="3"/>
</dbReference>
<dbReference type="Pfam" id="PF13432">
    <property type="entry name" value="TPR_16"/>
    <property type="match status" value="1"/>
</dbReference>
<dbReference type="SUPFAM" id="SSF48452">
    <property type="entry name" value="TPR-like"/>
    <property type="match status" value="1"/>
</dbReference>
<keyword evidence="3" id="KW-1185">Reference proteome</keyword>
<dbReference type="KEGG" id="hat:RC74_10710"/>
<dbReference type="InterPro" id="IPR019734">
    <property type="entry name" value="TPR_rpt"/>
</dbReference>
<gene>
    <name evidence="2" type="ORF">RC74_10710</name>
</gene>
<accession>A0A126V6X5</accession>
<dbReference type="PANTHER" id="PTHR45188">
    <property type="entry name" value="DNAJ PROTEIN P58IPK HOMOLOG"/>
    <property type="match status" value="1"/>
</dbReference>
<dbReference type="PANTHER" id="PTHR45188:SF2">
    <property type="entry name" value="DNAJ HOMOLOG SUBFAMILY C MEMBER 7"/>
    <property type="match status" value="1"/>
</dbReference>
<protein>
    <submittedName>
        <fullName evidence="2">Uncharacterized protein</fullName>
    </submittedName>
</protein>
<sequence length="155" mass="16966">MDVLFADLADPQNENWEKTEDQIRALFRESGSESMNFLLERGYAALSQGDLEVAVEHFTALTDHAPDFAEGYNGRATTYFNLGMYGPSVSDIAKVLSLEPRHFGAIIGLARILEDSGKPKQALEVYQQVTLIHPNQPQVAKAIARLSASVGGTNL</sequence>